<dbReference type="Gene3D" id="2.60.120.580">
    <property type="entry name" value="Acetamidase/Formamidase-like domains"/>
    <property type="match status" value="2"/>
</dbReference>
<dbReference type="GO" id="GO:0016811">
    <property type="term" value="F:hydrolase activity, acting on carbon-nitrogen (but not peptide) bonds, in linear amides"/>
    <property type="evidence" value="ECO:0007669"/>
    <property type="project" value="InterPro"/>
</dbReference>
<organism evidence="1 2">
    <name type="scientific">Nocardia aurantia</name>
    <dbReference type="NCBI Taxonomy" id="2585199"/>
    <lineage>
        <taxon>Bacteria</taxon>
        <taxon>Bacillati</taxon>
        <taxon>Actinomycetota</taxon>
        <taxon>Actinomycetes</taxon>
        <taxon>Mycobacteriales</taxon>
        <taxon>Nocardiaceae</taxon>
        <taxon>Nocardia</taxon>
    </lineage>
</organism>
<sequence>MLGAHHLASTPDTVLWGELPCAADPAVVRISAGETITVDTVSHEGILPDQGRDPREFFARFGVPADRVPADAVAIAAALPRSAASGPHVVTGPIAVRGAAAGDLLAVTVVDLARRADYGIVSSRHGRGALPDSHPAGPVHSVFCRADGDEGILPLRQDEAAYRDAGRAIRFPLRPFLGIMGVAAAGAARPNSIPPGLYGGNLDITCLTVGSTLYLPVQVDEAGLYVGDPHYAQGDGEVALTAFEAPLRATLRVEVVPGAARIAGGRPYAETRELLIGIGLDPDLDEACRESVRAALDLLAHRYAIPAELGYAYLSAAADVRISQVVDRVKGCHTVIRKADFREWD</sequence>
<protein>
    <recommendedName>
        <fullName evidence="3">Acetamidase</fullName>
    </recommendedName>
</protein>
<dbReference type="AlphaFoldDB" id="A0A7K0DXR8"/>
<dbReference type="Gene3D" id="3.10.28.20">
    <property type="entry name" value="Acetamidase/Formamidase-like domains"/>
    <property type="match status" value="1"/>
</dbReference>
<evidence type="ECO:0008006" key="3">
    <source>
        <dbReference type="Google" id="ProtNLM"/>
    </source>
</evidence>
<dbReference type="SUPFAM" id="SSF141130">
    <property type="entry name" value="Acetamidase/Formamidase-like"/>
    <property type="match status" value="1"/>
</dbReference>
<accession>A0A7K0DXR8</accession>
<dbReference type="PANTHER" id="PTHR31891">
    <property type="entry name" value="FORMAMIDASE C869.04-RELATED"/>
    <property type="match status" value="1"/>
</dbReference>
<reference evidence="1 2" key="1">
    <citation type="submission" date="2019-10" db="EMBL/GenBank/DDBJ databases">
        <title>Nocardia macrotermitis sp. nov. and Nocardia aurantia sp. nov., isolated from the gut of fungus growing-termite Macrotermes natalensis.</title>
        <authorList>
            <person name="Benndorf R."/>
            <person name="Schwitalla J."/>
            <person name="Martin K."/>
            <person name="De Beer W."/>
            <person name="Kaster A.-K."/>
            <person name="Vollmers J."/>
            <person name="Poulsen M."/>
            <person name="Beemelmanns C."/>
        </authorList>
    </citation>
    <scope>NUCLEOTIDE SEQUENCE [LARGE SCALE GENOMIC DNA]</scope>
    <source>
        <strain evidence="1 2">RB56</strain>
    </source>
</reference>
<dbReference type="InterPro" id="IPR004304">
    <property type="entry name" value="FmdA_AmdA"/>
</dbReference>
<proteinExistence type="predicted"/>
<keyword evidence="2" id="KW-1185">Reference proteome</keyword>
<comment type="caution">
    <text evidence="1">The sequence shown here is derived from an EMBL/GenBank/DDBJ whole genome shotgun (WGS) entry which is preliminary data.</text>
</comment>
<evidence type="ECO:0000313" key="1">
    <source>
        <dbReference type="EMBL" id="MQY30501.1"/>
    </source>
</evidence>
<name>A0A7K0DXR8_9NOCA</name>
<dbReference type="PANTHER" id="PTHR31891:SF1">
    <property type="entry name" value="FORMAMIDASE C869.04-RELATED"/>
    <property type="match status" value="1"/>
</dbReference>
<dbReference type="EMBL" id="WEGI01000014">
    <property type="protein sequence ID" value="MQY30501.1"/>
    <property type="molecule type" value="Genomic_DNA"/>
</dbReference>
<dbReference type="Pfam" id="PF03069">
    <property type="entry name" value="FmdA_AmdA"/>
    <property type="match status" value="1"/>
</dbReference>
<evidence type="ECO:0000313" key="2">
    <source>
        <dbReference type="Proteomes" id="UP000431401"/>
    </source>
</evidence>
<dbReference type="Proteomes" id="UP000431401">
    <property type="component" value="Unassembled WGS sequence"/>
</dbReference>
<gene>
    <name evidence="1" type="ORF">NRB56_61030</name>
</gene>